<keyword evidence="6" id="KW-0106">Calcium</keyword>
<keyword evidence="5" id="KW-0378">Hydrolase</keyword>
<proteinExistence type="inferred from homology"/>
<comment type="similarity">
    <text evidence="2">Belongs to the sulfatase family.</text>
</comment>
<evidence type="ECO:0000313" key="9">
    <source>
        <dbReference type="EMBL" id="KAK7097568.1"/>
    </source>
</evidence>
<evidence type="ECO:0000256" key="3">
    <source>
        <dbReference type="ARBA" id="ARBA00022723"/>
    </source>
</evidence>
<gene>
    <name evidence="9" type="ORF">V1264_004523</name>
</gene>
<dbReference type="Proteomes" id="UP001374579">
    <property type="component" value="Unassembled WGS sequence"/>
</dbReference>
<dbReference type="AlphaFoldDB" id="A0AAN9B1W6"/>
<evidence type="ECO:0000256" key="4">
    <source>
        <dbReference type="ARBA" id="ARBA00022729"/>
    </source>
</evidence>
<feature type="signal peptide" evidence="7">
    <location>
        <begin position="1"/>
        <end position="27"/>
    </location>
</feature>
<dbReference type="CDD" id="cd16030">
    <property type="entry name" value="iduronate-2-sulfatase"/>
    <property type="match status" value="1"/>
</dbReference>
<dbReference type="GO" id="GO:0005737">
    <property type="term" value="C:cytoplasm"/>
    <property type="evidence" value="ECO:0007669"/>
    <property type="project" value="TreeGrafter"/>
</dbReference>
<dbReference type="InterPro" id="IPR035874">
    <property type="entry name" value="IDS"/>
</dbReference>
<feature type="chain" id="PRO_5042975716" description="Sulfatase N-terminal domain-containing protein" evidence="7">
    <location>
        <begin position="28"/>
        <end position="609"/>
    </location>
</feature>
<comment type="cofactor">
    <cofactor evidence="1">
        <name>Ca(2+)</name>
        <dbReference type="ChEBI" id="CHEBI:29108"/>
    </cofactor>
</comment>
<dbReference type="Pfam" id="PF00884">
    <property type="entry name" value="Sulfatase"/>
    <property type="match status" value="1"/>
</dbReference>
<evidence type="ECO:0000256" key="1">
    <source>
        <dbReference type="ARBA" id="ARBA00001913"/>
    </source>
</evidence>
<dbReference type="EMBL" id="JBAMIC010000013">
    <property type="protein sequence ID" value="KAK7097568.1"/>
    <property type="molecule type" value="Genomic_DNA"/>
</dbReference>
<dbReference type="SUPFAM" id="SSF53649">
    <property type="entry name" value="Alkaline phosphatase-like"/>
    <property type="match status" value="1"/>
</dbReference>
<sequence length="609" mass="68513">MAAALQRSACLIASVLLSLMSEKSVSSELSRPNVLFLVVDDLRPKLGCYGETNMVTPNIDQLAAKSLVFERAYVQQALCSPSRTSFLTGRRPDTTRTYDLHVYFRNIAGNYTTLPQHFKNNGYITQSVGKIFHPGPTSGNTDDYPFSWTFPARHAPSRKYFTDKICPGPDGKLYNNAVCPLERSQIPSGKLPDEENADFAVSFLQNRSVDQKPFFLALGFHKPHLPFRYDAKYKDLYPLSKIKIADNQNVPMMMPYVSFAPWDYLRTFQDIRALNVSWPFGVIPNDFQYLMRQSYSAATSFTDGLVGRVLAALDQSGFANNTIITFHGDHGWHLGEHMEWTKHTNFDIALRIPLMFHVPGVTAPKLPPGKTFPFKDALKMPIHENTRHTNDPLTNDDLVEAVDIYPTISELAGLDIPPTCSRNPFSETFCTEGASFASLIKSVAKDVTITSDTFRDVSKSSYQIMDTNIASSGLNDMGIASSKGTDVTRMSTGHRTSRSKVQWKRAVFSQYPRPSFFPSRSTIAPSLNEIIIMGYTMRTDKQRYTEWVAYDHTTFSANWTHVYARELYDYSADPEGNFNVVDVPAYSDLAVQLAQQLRDGWRSVLPGRS</sequence>
<evidence type="ECO:0000256" key="2">
    <source>
        <dbReference type="ARBA" id="ARBA00008779"/>
    </source>
</evidence>
<dbReference type="PANTHER" id="PTHR45953">
    <property type="entry name" value="IDURONATE 2-SULFATASE"/>
    <property type="match status" value="1"/>
</dbReference>
<comment type="caution">
    <text evidence="9">The sequence shown here is derived from an EMBL/GenBank/DDBJ whole genome shotgun (WGS) entry which is preliminary data.</text>
</comment>
<evidence type="ECO:0000259" key="8">
    <source>
        <dbReference type="Pfam" id="PF00884"/>
    </source>
</evidence>
<keyword evidence="3" id="KW-0479">Metal-binding</keyword>
<dbReference type="InterPro" id="IPR024607">
    <property type="entry name" value="Sulfatase_CS"/>
</dbReference>
<name>A0AAN9B1W6_9CAEN</name>
<feature type="domain" description="Sulfatase N-terminal" evidence="8">
    <location>
        <begin position="32"/>
        <end position="413"/>
    </location>
</feature>
<dbReference type="InterPro" id="IPR000917">
    <property type="entry name" value="Sulfatase_N"/>
</dbReference>
<dbReference type="InterPro" id="IPR017850">
    <property type="entry name" value="Alkaline_phosphatase_core_sf"/>
</dbReference>
<evidence type="ECO:0000313" key="10">
    <source>
        <dbReference type="Proteomes" id="UP001374579"/>
    </source>
</evidence>
<dbReference type="Gene3D" id="3.40.720.10">
    <property type="entry name" value="Alkaline Phosphatase, subunit A"/>
    <property type="match status" value="2"/>
</dbReference>
<protein>
    <recommendedName>
        <fullName evidence="8">Sulfatase N-terminal domain-containing protein</fullName>
    </recommendedName>
</protein>
<dbReference type="GO" id="GO:0046872">
    <property type="term" value="F:metal ion binding"/>
    <property type="evidence" value="ECO:0007669"/>
    <property type="project" value="UniProtKB-KW"/>
</dbReference>
<accession>A0AAN9B1W6</accession>
<reference evidence="9 10" key="1">
    <citation type="submission" date="2024-02" db="EMBL/GenBank/DDBJ databases">
        <title>Chromosome-scale genome assembly of the rough periwinkle Littorina saxatilis.</title>
        <authorList>
            <person name="De Jode A."/>
            <person name="Faria R."/>
            <person name="Formenti G."/>
            <person name="Sims Y."/>
            <person name="Smith T.P."/>
            <person name="Tracey A."/>
            <person name="Wood J.M.D."/>
            <person name="Zagrodzka Z.B."/>
            <person name="Johannesson K."/>
            <person name="Butlin R.K."/>
            <person name="Leder E.H."/>
        </authorList>
    </citation>
    <scope>NUCLEOTIDE SEQUENCE [LARGE SCALE GENOMIC DNA]</scope>
    <source>
        <strain evidence="9">Snail1</strain>
        <tissue evidence="9">Muscle</tissue>
    </source>
</reference>
<keyword evidence="10" id="KW-1185">Reference proteome</keyword>
<keyword evidence="4 7" id="KW-0732">Signal</keyword>
<evidence type="ECO:0000256" key="5">
    <source>
        <dbReference type="ARBA" id="ARBA00022801"/>
    </source>
</evidence>
<dbReference type="PROSITE" id="PS00523">
    <property type="entry name" value="SULFATASE_1"/>
    <property type="match status" value="1"/>
</dbReference>
<dbReference type="PANTHER" id="PTHR45953:SF1">
    <property type="entry name" value="IDURONATE 2-SULFATASE"/>
    <property type="match status" value="1"/>
</dbReference>
<dbReference type="GO" id="GO:0004423">
    <property type="term" value="F:iduronate-2-sulfatase activity"/>
    <property type="evidence" value="ECO:0007669"/>
    <property type="project" value="InterPro"/>
</dbReference>
<dbReference type="PROSITE" id="PS00149">
    <property type="entry name" value="SULFATASE_2"/>
    <property type="match status" value="1"/>
</dbReference>
<evidence type="ECO:0000256" key="6">
    <source>
        <dbReference type="ARBA" id="ARBA00022837"/>
    </source>
</evidence>
<evidence type="ECO:0000256" key="7">
    <source>
        <dbReference type="SAM" id="SignalP"/>
    </source>
</evidence>
<organism evidence="9 10">
    <name type="scientific">Littorina saxatilis</name>
    <dbReference type="NCBI Taxonomy" id="31220"/>
    <lineage>
        <taxon>Eukaryota</taxon>
        <taxon>Metazoa</taxon>
        <taxon>Spiralia</taxon>
        <taxon>Lophotrochozoa</taxon>
        <taxon>Mollusca</taxon>
        <taxon>Gastropoda</taxon>
        <taxon>Caenogastropoda</taxon>
        <taxon>Littorinimorpha</taxon>
        <taxon>Littorinoidea</taxon>
        <taxon>Littorinidae</taxon>
        <taxon>Littorina</taxon>
    </lineage>
</organism>